<dbReference type="PANTHER" id="PTHR31147">
    <property type="entry name" value="ACYL TRANSFERASE 4"/>
    <property type="match status" value="1"/>
</dbReference>
<sequence length="276" mass="31452">MPVRTIQRSLQSQFVSWTVTYSEDFTNETYCRKRSRKACDYLLQLFYGLSLTTILHLEFSSAIPNLHLEFSTLDVQLDKMKEEFLKETGRTCSDFDVTVAVLLQCRTRAINPDHAETLDFHLICPSNARPLLHELIPGYEGYYGNCTYRALVTAPASKIMQASVTDIVGWILDAKEKISEKFWKWLDGEHSDKSIIASASNYKTIVVTDMDKLGSKDVNYGWGPPVQSGMLRYSDHMVFCVVDSSLKIEGGVRISGRLVREEHLQAFRDEINKVCN</sequence>
<dbReference type="AlphaFoldDB" id="A0AB40AS52"/>
<dbReference type="InterPro" id="IPR050898">
    <property type="entry name" value="Plant_acyltransferase"/>
</dbReference>
<dbReference type="PANTHER" id="PTHR31147:SF1">
    <property type="entry name" value="ACYL TRANSFERASE 4"/>
    <property type="match status" value="1"/>
</dbReference>
<dbReference type="RefSeq" id="XP_039117468.1">
    <property type="nucleotide sequence ID" value="XM_039261534.1"/>
</dbReference>
<dbReference type="GeneID" id="120253208"/>
<organism evidence="4 5">
    <name type="scientific">Dioscorea cayennensis subsp. rotundata</name>
    <name type="common">White Guinea yam</name>
    <name type="synonym">Dioscorea rotundata</name>
    <dbReference type="NCBI Taxonomy" id="55577"/>
    <lineage>
        <taxon>Eukaryota</taxon>
        <taxon>Viridiplantae</taxon>
        <taxon>Streptophyta</taxon>
        <taxon>Embryophyta</taxon>
        <taxon>Tracheophyta</taxon>
        <taxon>Spermatophyta</taxon>
        <taxon>Magnoliopsida</taxon>
        <taxon>Liliopsida</taxon>
        <taxon>Dioscoreales</taxon>
        <taxon>Dioscoreaceae</taxon>
        <taxon>Dioscorea</taxon>
    </lineage>
</organism>
<dbReference type="Gene3D" id="3.30.559.10">
    <property type="entry name" value="Chloramphenicol acetyltransferase-like domain"/>
    <property type="match status" value="1"/>
</dbReference>
<proteinExistence type="inferred from homology"/>
<evidence type="ECO:0000313" key="5">
    <source>
        <dbReference type="RefSeq" id="XP_039117468.1"/>
    </source>
</evidence>
<dbReference type="Pfam" id="PF02458">
    <property type="entry name" value="Transferase"/>
    <property type="match status" value="1"/>
</dbReference>
<evidence type="ECO:0000256" key="3">
    <source>
        <dbReference type="ARBA" id="ARBA00023315"/>
    </source>
</evidence>
<dbReference type="Proteomes" id="UP001515500">
    <property type="component" value="Chromosome 26"/>
</dbReference>
<keyword evidence="4" id="KW-1185">Reference proteome</keyword>
<evidence type="ECO:0000313" key="4">
    <source>
        <dbReference type="Proteomes" id="UP001515500"/>
    </source>
</evidence>
<dbReference type="InterPro" id="IPR023213">
    <property type="entry name" value="CAT-like_dom_sf"/>
</dbReference>
<comment type="similarity">
    <text evidence="1">Belongs to the plant acyltransferase family.</text>
</comment>
<dbReference type="GO" id="GO:0016746">
    <property type="term" value="F:acyltransferase activity"/>
    <property type="evidence" value="ECO:0007669"/>
    <property type="project" value="UniProtKB-KW"/>
</dbReference>
<gene>
    <name evidence="5" type="primary">LOC120253208</name>
</gene>
<accession>A0AB40AS52</accession>
<reference evidence="5" key="1">
    <citation type="submission" date="2025-08" db="UniProtKB">
        <authorList>
            <consortium name="RefSeq"/>
        </authorList>
    </citation>
    <scope>IDENTIFICATION</scope>
</reference>
<keyword evidence="3" id="KW-0012">Acyltransferase</keyword>
<keyword evidence="2" id="KW-0808">Transferase</keyword>
<protein>
    <submittedName>
        <fullName evidence="5">Acyl transferase 7-like</fullName>
    </submittedName>
</protein>
<name>A0AB40AS52_DIOCR</name>
<evidence type="ECO:0000256" key="1">
    <source>
        <dbReference type="ARBA" id="ARBA00009861"/>
    </source>
</evidence>
<evidence type="ECO:0000256" key="2">
    <source>
        <dbReference type="ARBA" id="ARBA00022679"/>
    </source>
</evidence>